<gene>
    <name evidence="2" type="ORF">FNK824_LOCUS29667</name>
    <name evidence="1" type="ORF">SEV965_LOCUS23834</name>
</gene>
<comment type="caution">
    <text evidence="1">The sequence shown here is derived from an EMBL/GenBank/DDBJ whole genome shotgun (WGS) entry which is preliminary data.</text>
</comment>
<proteinExistence type="predicted"/>
<evidence type="ECO:0000313" key="2">
    <source>
        <dbReference type="EMBL" id="CAF4068479.1"/>
    </source>
</evidence>
<accession>A0A815AAH4</accession>
<dbReference type="Proteomes" id="UP000663874">
    <property type="component" value="Unassembled WGS sequence"/>
</dbReference>
<dbReference type="EMBL" id="CAJOBE010008740">
    <property type="protein sequence ID" value="CAF4068479.1"/>
    <property type="molecule type" value="Genomic_DNA"/>
</dbReference>
<reference evidence="1" key="1">
    <citation type="submission" date="2021-02" db="EMBL/GenBank/DDBJ databases">
        <authorList>
            <person name="Nowell W R."/>
        </authorList>
    </citation>
    <scope>NUCLEOTIDE SEQUENCE</scope>
</reference>
<protein>
    <submittedName>
        <fullName evidence="1">Uncharacterized protein</fullName>
    </submittedName>
</protein>
<organism evidence="1 3">
    <name type="scientific">Rotaria sordida</name>
    <dbReference type="NCBI Taxonomy" id="392033"/>
    <lineage>
        <taxon>Eukaryota</taxon>
        <taxon>Metazoa</taxon>
        <taxon>Spiralia</taxon>
        <taxon>Gnathifera</taxon>
        <taxon>Rotifera</taxon>
        <taxon>Eurotatoria</taxon>
        <taxon>Bdelloidea</taxon>
        <taxon>Philodinida</taxon>
        <taxon>Philodinidae</taxon>
        <taxon>Rotaria</taxon>
    </lineage>
</organism>
<dbReference type="Proteomes" id="UP000663889">
    <property type="component" value="Unassembled WGS sequence"/>
</dbReference>
<sequence>MGRYYRTRSTCDILAIGIKGDLSSFCGAIKRFQRHGIQSNDLLSLKELCARRIALIKNEQIKWFITAHLPSYLFKYVTKDIFDLQRDEFKLNYAKDFDMCEACSINDYKQSSSIKCRCPKLKAAIHQLNNYFFNQMNNNNNKIKKNKPRKFELIFVMPNGEEDYFMHENDEPHFFLYLSPAEYFDENSTTEEDDMDGSASCQTYQFLNGRISVEDKLLFVDVMRFFGAFRINHDQPELIFYHRQEITSDY</sequence>
<dbReference type="AlphaFoldDB" id="A0A815AAH4"/>
<name>A0A815AAH4_9BILA</name>
<evidence type="ECO:0000313" key="1">
    <source>
        <dbReference type="EMBL" id="CAF1252974.1"/>
    </source>
</evidence>
<dbReference type="EMBL" id="CAJNOU010001795">
    <property type="protein sequence ID" value="CAF1252974.1"/>
    <property type="molecule type" value="Genomic_DNA"/>
</dbReference>
<evidence type="ECO:0000313" key="3">
    <source>
        <dbReference type="Proteomes" id="UP000663889"/>
    </source>
</evidence>